<organism evidence="4">
    <name type="scientific">uncultured Thermomicrobiales bacterium</name>
    <dbReference type="NCBI Taxonomy" id="1645740"/>
    <lineage>
        <taxon>Bacteria</taxon>
        <taxon>Pseudomonadati</taxon>
        <taxon>Thermomicrobiota</taxon>
        <taxon>Thermomicrobia</taxon>
        <taxon>Thermomicrobiales</taxon>
        <taxon>environmental samples</taxon>
    </lineage>
</organism>
<keyword evidence="1" id="KW-0479">Metal-binding</keyword>
<keyword evidence="2" id="KW-0378">Hydrolase</keyword>
<name>A0A6J4UG98_9BACT</name>
<dbReference type="CDD" id="cd07385">
    <property type="entry name" value="MPP_YkuE_C"/>
    <property type="match status" value="1"/>
</dbReference>
<dbReference type="InterPro" id="IPR051158">
    <property type="entry name" value="Metallophosphoesterase_sf"/>
</dbReference>
<dbReference type="EMBL" id="CADCWH010000128">
    <property type="protein sequence ID" value="CAA9549802.1"/>
    <property type="molecule type" value="Genomic_DNA"/>
</dbReference>
<sequence>MITPLTRRQGTVATTLGIAIGAGAALAWRGRHVTPYRPRTERLGIPVPVHHAALAGMRIGFVTDTHMSPFFDQANLRDAVAPLRDEDLDLILLGGDYASETVRYIDRAMPVLDELAGWARLGMFGVLGNHDEQLGSHKVVEAFAAHGIPLLHNEARAIHFGEGTLWLVGIDDALANHHDPDIAFRDVPPAAASLALWHEPDWAEQAAERGAFLQLSGHTHGGQIRLPGKGALALPPGGRRYDMGRYQVGAMTLYVSRGAGTYRPPLRFRCPPEVTVIQLMPPTGSVQDTDSR</sequence>
<evidence type="ECO:0000256" key="1">
    <source>
        <dbReference type="ARBA" id="ARBA00022723"/>
    </source>
</evidence>
<evidence type="ECO:0000259" key="3">
    <source>
        <dbReference type="Pfam" id="PF00149"/>
    </source>
</evidence>
<dbReference type="PANTHER" id="PTHR31302">
    <property type="entry name" value="TRANSMEMBRANE PROTEIN WITH METALLOPHOSPHOESTERASE DOMAIN-RELATED"/>
    <property type="match status" value="1"/>
</dbReference>
<dbReference type="Gene3D" id="3.60.21.10">
    <property type="match status" value="1"/>
</dbReference>
<dbReference type="AlphaFoldDB" id="A0A6J4UG98"/>
<dbReference type="SUPFAM" id="SSF56300">
    <property type="entry name" value="Metallo-dependent phosphatases"/>
    <property type="match status" value="1"/>
</dbReference>
<dbReference type="GO" id="GO:0008758">
    <property type="term" value="F:UDP-2,3-diacylglucosamine hydrolase activity"/>
    <property type="evidence" value="ECO:0007669"/>
    <property type="project" value="TreeGrafter"/>
</dbReference>
<protein>
    <recommendedName>
        <fullName evidence="3">Calcineurin-like phosphoesterase domain-containing protein</fullName>
    </recommendedName>
</protein>
<feature type="domain" description="Calcineurin-like phosphoesterase" evidence="3">
    <location>
        <begin position="57"/>
        <end position="221"/>
    </location>
</feature>
<proteinExistence type="predicted"/>
<accession>A0A6J4UG98</accession>
<gene>
    <name evidence="4" type="ORF">AVDCRST_MAG70-825</name>
</gene>
<dbReference type="InterPro" id="IPR004843">
    <property type="entry name" value="Calcineurin-like_PHP"/>
</dbReference>
<dbReference type="GO" id="GO:0009245">
    <property type="term" value="P:lipid A biosynthetic process"/>
    <property type="evidence" value="ECO:0007669"/>
    <property type="project" value="TreeGrafter"/>
</dbReference>
<dbReference type="InterPro" id="IPR029052">
    <property type="entry name" value="Metallo-depent_PP-like"/>
</dbReference>
<dbReference type="PANTHER" id="PTHR31302:SF31">
    <property type="entry name" value="PHOSPHODIESTERASE YAEI"/>
    <property type="match status" value="1"/>
</dbReference>
<dbReference type="GO" id="GO:0046872">
    <property type="term" value="F:metal ion binding"/>
    <property type="evidence" value="ECO:0007669"/>
    <property type="project" value="UniProtKB-KW"/>
</dbReference>
<dbReference type="GO" id="GO:0016020">
    <property type="term" value="C:membrane"/>
    <property type="evidence" value="ECO:0007669"/>
    <property type="project" value="GOC"/>
</dbReference>
<dbReference type="Pfam" id="PF00149">
    <property type="entry name" value="Metallophos"/>
    <property type="match status" value="1"/>
</dbReference>
<evidence type="ECO:0000256" key="2">
    <source>
        <dbReference type="ARBA" id="ARBA00022801"/>
    </source>
</evidence>
<reference evidence="4" key="1">
    <citation type="submission" date="2020-02" db="EMBL/GenBank/DDBJ databases">
        <authorList>
            <person name="Meier V. D."/>
        </authorList>
    </citation>
    <scope>NUCLEOTIDE SEQUENCE</scope>
    <source>
        <strain evidence="4">AVDCRST_MAG70</strain>
    </source>
</reference>
<evidence type="ECO:0000313" key="4">
    <source>
        <dbReference type="EMBL" id="CAA9549802.1"/>
    </source>
</evidence>